<evidence type="ECO:0000313" key="5">
    <source>
        <dbReference type="Proteomes" id="UP000185221"/>
    </source>
</evidence>
<dbReference type="InterPro" id="IPR009057">
    <property type="entry name" value="Homeodomain-like_sf"/>
</dbReference>
<organism evidence="4 5">
    <name type="scientific">Algoriphagus halophilus</name>
    <dbReference type="NCBI Taxonomy" id="226505"/>
    <lineage>
        <taxon>Bacteria</taxon>
        <taxon>Pseudomonadati</taxon>
        <taxon>Bacteroidota</taxon>
        <taxon>Cytophagia</taxon>
        <taxon>Cytophagales</taxon>
        <taxon>Cyclobacteriaceae</taxon>
        <taxon>Algoriphagus</taxon>
    </lineage>
</organism>
<dbReference type="OrthoDB" id="6430772at2"/>
<dbReference type="RefSeq" id="WP_074223625.1">
    <property type="nucleotide sequence ID" value="NZ_FSRC01000001.1"/>
</dbReference>
<dbReference type="PANTHER" id="PTHR43479:SF11">
    <property type="entry name" value="ACREF_ENVCD OPERON REPRESSOR-RELATED"/>
    <property type="match status" value="1"/>
</dbReference>
<dbReference type="InterPro" id="IPR050624">
    <property type="entry name" value="HTH-type_Tx_Regulator"/>
</dbReference>
<dbReference type="SUPFAM" id="SSF46689">
    <property type="entry name" value="Homeodomain-like"/>
    <property type="match status" value="1"/>
</dbReference>
<feature type="DNA-binding region" description="H-T-H motif" evidence="2">
    <location>
        <begin position="28"/>
        <end position="47"/>
    </location>
</feature>
<feature type="domain" description="HTH tetR-type" evidence="3">
    <location>
        <begin position="5"/>
        <end position="65"/>
    </location>
</feature>
<reference evidence="5" key="1">
    <citation type="submission" date="2016-11" db="EMBL/GenBank/DDBJ databases">
        <authorList>
            <person name="Varghese N."/>
            <person name="Submissions S."/>
        </authorList>
    </citation>
    <scope>NUCLEOTIDE SEQUENCE [LARGE SCALE GENOMIC DNA]</scope>
    <source>
        <strain evidence="5">DSM 15292</strain>
    </source>
</reference>
<dbReference type="InterPro" id="IPR054422">
    <property type="entry name" value="TetR-like_HI_0893_C"/>
</dbReference>
<dbReference type="Pfam" id="PF22604">
    <property type="entry name" value="TetR_HI_0893_C"/>
    <property type="match status" value="1"/>
</dbReference>
<evidence type="ECO:0000256" key="1">
    <source>
        <dbReference type="ARBA" id="ARBA00023125"/>
    </source>
</evidence>
<evidence type="ECO:0000313" key="4">
    <source>
        <dbReference type="EMBL" id="SIN70210.1"/>
    </source>
</evidence>
<dbReference type="PROSITE" id="PS50977">
    <property type="entry name" value="HTH_TETR_2"/>
    <property type="match status" value="1"/>
</dbReference>
<keyword evidence="5" id="KW-1185">Reference proteome</keyword>
<proteinExistence type="predicted"/>
<evidence type="ECO:0000259" key="3">
    <source>
        <dbReference type="PROSITE" id="PS50977"/>
    </source>
</evidence>
<dbReference type="STRING" id="226505.SAMN05444394_0914"/>
<dbReference type="PRINTS" id="PR00455">
    <property type="entry name" value="HTHTETR"/>
</dbReference>
<gene>
    <name evidence="4" type="ORF">SAMN05444394_0914</name>
</gene>
<dbReference type="Pfam" id="PF00440">
    <property type="entry name" value="TetR_N"/>
    <property type="match status" value="1"/>
</dbReference>
<protein>
    <submittedName>
        <fullName evidence="4">Transcriptional regulator, TetR family</fullName>
    </submittedName>
</protein>
<keyword evidence="1 2" id="KW-0238">DNA-binding</keyword>
<dbReference type="Gene3D" id="1.10.357.10">
    <property type="entry name" value="Tetracycline Repressor, domain 2"/>
    <property type="match status" value="1"/>
</dbReference>
<sequence length="191" mass="22161">MENLLNKRKCILESALELINEQGFHGSPISKVAKNAGVAAGSIYTYFESKEELILGIYEYVSENIKTYVSEKDDETLDFKSRFFNYWKNYTRFFEQNPAQHGFYDQFLNSPFNSESSQQFPNVWHEWSFGFFQSGIDQRAIKNMNPTILAILVNSNINSVVKIKNNFKAKLARNKVDLEEISKLIWEGIKS</sequence>
<dbReference type="AlphaFoldDB" id="A0A1N6DHF7"/>
<evidence type="ECO:0000256" key="2">
    <source>
        <dbReference type="PROSITE-ProRule" id="PRU00335"/>
    </source>
</evidence>
<accession>A0A1N6DHF7</accession>
<dbReference type="GO" id="GO:0003677">
    <property type="term" value="F:DNA binding"/>
    <property type="evidence" value="ECO:0007669"/>
    <property type="project" value="UniProtKB-UniRule"/>
</dbReference>
<dbReference type="InterPro" id="IPR001647">
    <property type="entry name" value="HTH_TetR"/>
</dbReference>
<name>A0A1N6DHF7_9BACT</name>
<dbReference type="Proteomes" id="UP000185221">
    <property type="component" value="Unassembled WGS sequence"/>
</dbReference>
<dbReference type="PANTHER" id="PTHR43479">
    <property type="entry name" value="ACREF/ENVCD OPERON REPRESSOR-RELATED"/>
    <property type="match status" value="1"/>
</dbReference>
<dbReference type="EMBL" id="FSRC01000001">
    <property type="protein sequence ID" value="SIN70210.1"/>
    <property type="molecule type" value="Genomic_DNA"/>
</dbReference>